<sequence>MLHVIGIVRRLPGVPLASSFTPIRGFVMSKTTIDAAGPAALTLLLGLWGIRRENSMWRDEAATWQVAHRTVPEIWHLLDRIDVVHGLYYLFMHGVFALFGDSLLALRLPSVLAMAGATALVTLLGARLADRCTGLAAGLAFALLPAVQQYAQEGRPYSLVAACVALACWLLAAAVDSPDAGHWVAYSMAVLTGALLNWFSLLVLFAHAVTLALARPPRATVLRWAVASSAAVIGTVPLVMASKAQSGQVAWIPPITRSTLLGLLLTLLAGALCAWLARPKGDHRTPRGARLPLTVVALPLLALPPLLLLAVSLAHPVYLTRYVLFSHLGLALLIGAACRALALRLRTPPRRLIVVVMALAFLGLLPVELSLRSAAGRVDDVLSTAENVAAVREAGDVVLYIPAARRDTALVSPAEFTGIRDLALVRGPLQSGTLNGVEGTPEQIADAMLAVHRIVVVSDESAPSAITERDQAKQRVLQAHFVRRSETDERGRRVTVYERRQSRRDEPGPPDVRPSLPGRGAPALRGPSS</sequence>
<dbReference type="PANTHER" id="PTHR33908">
    <property type="entry name" value="MANNOSYLTRANSFERASE YKCB-RELATED"/>
    <property type="match status" value="1"/>
</dbReference>
<dbReference type="AlphaFoldDB" id="A0A4D4M8Y6"/>
<feature type="transmembrane region" description="Helical" evidence="9">
    <location>
        <begin position="352"/>
        <end position="371"/>
    </location>
</feature>
<evidence type="ECO:0000256" key="7">
    <source>
        <dbReference type="ARBA" id="ARBA00023136"/>
    </source>
</evidence>
<feature type="transmembrane region" description="Helical" evidence="9">
    <location>
        <begin position="221"/>
        <end position="240"/>
    </location>
</feature>
<dbReference type="GO" id="GO:0010041">
    <property type="term" value="P:response to iron(III) ion"/>
    <property type="evidence" value="ECO:0007669"/>
    <property type="project" value="TreeGrafter"/>
</dbReference>
<keyword evidence="3" id="KW-0328">Glycosyltransferase</keyword>
<evidence type="ECO:0000256" key="8">
    <source>
        <dbReference type="SAM" id="MobiDB-lite"/>
    </source>
</evidence>
<name>A0A4D4M8Y6_STRAX</name>
<feature type="transmembrane region" description="Helical" evidence="9">
    <location>
        <begin position="195"/>
        <end position="214"/>
    </location>
</feature>
<dbReference type="InterPro" id="IPR050297">
    <property type="entry name" value="LipidA_mod_glycosyltrf_83"/>
</dbReference>
<evidence type="ECO:0000256" key="5">
    <source>
        <dbReference type="ARBA" id="ARBA00022692"/>
    </source>
</evidence>
<evidence type="ECO:0000256" key="9">
    <source>
        <dbReference type="SAM" id="Phobius"/>
    </source>
</evidence>
<keyword evidence="2" id="KW-1003">Cell membrane</keyword>
<evidence type="ECO:0000313" key="11">
    <source>
        <dbReference type="EMBL" id="GDY68390.1"/>
    </source>
</evidence>
<feature type="transmembrane region" description="Helical" evidence="9">
    <location>
        <begin position="289"/>
        <end position="313"/>
    </location>
</feature>
<dbReference type="GO" id="GO:0016763">
    <property type="term" value="F:pentosyltransferase activity"/>
    <property type="evidence" value="ECO:0007669"/>
    <property type="project" value="TreeGrafter"/>
</dbReference>
<dbReference type="Proteomes" id="UP000302139">
    <property type="component" value="Unassembled WGS sequence"/>
</dbReference>
<dbReference type="Pfam" id="PF13231">
    <property type="entry name" value="PMT_2"/>
    <property type="match status" value="1"/>
</dbReference>
<reference evidence="11 12" key="1">
    <citation type="submission" date="2019-04" db="EMBL/GenBank/DDBJ databases">
        <title>Draft genome sequences of Streptomyces avermitilis NBRC 14893.</title>
        <authorList>
            <person name="Komaki H."/>
            <person name="Tamura T."/>
            <person name="Hosoyama A."/>
        </authorList>
    </citation>
    <scope>NUCLEOTIDE SEQUENCE [LARGE SCALE GENOMIC DNA]</scope>
    <source>
        <strain evidence="11 12">NBRC 14893</strain>
    </source>
</reference>
<feature type="transmembrane region" description="Helical" evidence="9">
    <location>
        <begin position="111"/>
        <end position="129"/>
    </location>
</feature>
<accession>A0A4D4M8Y6</accession>
<gene>
    <name evidence="11" type="ORF">SAV14893_077830</name>
</gene>
<evidence type="ECO:0000259" key="10">
    <source>
        <dbReference type="Pfam" id="PF13231"/>
    </source>
</evidence>
<evidence type="ECO:0000256" key="4">
    <source>
        <dbReference type="ARBA" id="ARBA00022679"/>
    </source>
</evidence>
<feature type="transmembrane region" description="Helical" evidence="9">
    <location>
        <begin position="86"/>
        <end position="104"/>
    </location>
</feature>
<feature type="domain" description="Glycosyltransferase RgtA/B/C/D-like" evidence="10">
    <location>
        <begin position="89"/>
        <end position="233"/>
    </location>
</feature>
<evidence type="ECO:0000313" key="12">
    <source>
        <dbReference type="Proteomes" id="UP000302139"/>
    </source>
</evidence>
<keyword evidence="5 9" id="KW-0812">Transmembrane</keyword>
<keyword evidence="4" id="KW-0808">Transferase</keyword>
<evidence type="ECO:0000256" key="6">
    <source>
        <dbReference type="ARBA" id="ARBA00022989"/>
    </source>
</evidence>
<keyword evidence="6 9" id="KW-1133">Transmembrane helix</keyword>
<comment type="subcellular location">
    <subcellularLocation>
        <location evidence="1">Cell membrane</location>
        <topology evidence="1">Multi-pass membrane protein</topology>
    </subcellularLocation>
</comment>
<comment type="caution">
    <text evidence="11">The sequence shown here is derived from an EMBL/GenBank/DDBJ whole genome shotgun (WGS) entry which is preliminary data.</text>
</comment>
<dbReference type="PANTHER" id="PTHR33908:SF3">
    <property type="entry name" value="UNDECAPRENYL PHOSPHATE-ALPHA-4-AMINO-4-DEOXY-L-ARABINOSE ARABINOSYL TRANSFERASE"/>
    <property type="match status" value="1"/>
</dbReference>
<feature type="transmembrane region" description="Helical" evidence="9">
    <location>
        <begin position="158"/>
        <end position="175"/>
    </location>
</feature>
<proteinExistence type="predicted"/>
<dbReference type="InterPro" id="IPR038731">
    <property type="entry name" value="RgtA/B/C-like"/>
</dbReference>
<organism evidence="11 12">
    <name type="scientific">Streptomyces avermitilis</name>
    <dbReference type="NCBI Taxonomy" id="33903"/>
    <lineage>
        <taxon>Bacteria</taxon>
        <taxon>Bacillati</taxon>
        <taxon>Actinomycetota</taxon>
        <taxon>Actinomycetes</taxon>
        <taxon>Kitasatosporales</taxon>
        <taxon>Streptomycetaceae</taxon>
        <taxon>Streptomyces</taxon>
    </lineage>
</organism>
<protein>
    <recommendedName>
        <fullName evidence="10">Glycosyltransferase RgtA/B/C/D-like domain-containing protein</fullName>
    </recommendedName>
</protein>
<dbReference type="GO" id="GO:0009103">
    <property type="term" value="P:lipopolysaccharide biosynthetic process"/>
    <property type="evidence" value="ECO:0007669"/>
    <property type="project" value="UniProtKB-ARBA"/>
</dbReference>
<dbReference type="GO" id="GO:0005886">
    <property type="term" value="C:plasma membrane"/>
    <property type="evidence" value="ECO:0007669"/>
    <property type="project" value="UniProtKB-SubCell"/>
</dbReference>
<feature type="transmembrane region" description="Helical" evidence="9">
    <location>
        <begin position="319"/>
        <end position="340"/>
    </location>
</feature>
<keyword evidence="7 9" id="KW-0472">Membrane</keyword>
<evidence type="ECO:0000256" key="2">
    <source>
        <dbReference type="ARBA" id="ARBA00022475"/>
    </source>
</evidence>
<feature type="region of interest" description="Disordered" evidence="8">
    <location>
        <begin position="488"/>
        <end position="529"/>
    </location>
</feature>
<dbReference type="EMBL" id="BJHX01000001">
    <property type="protein sequence ID" value="GDY68390.1"/>
    <property type="molecule type" value="Genomic_DNA"/>
</dbReference>
<feature type="transmembrane region" description="Helical" evidence="9">
    <location>
        <begin position="260"/>
        <end position="277"/>
    </location>
</feature>
<evidence type="ECO:0000256" key="3">
    <source>
        <dbReference type="ARBA" id="ARBA00022676"/>
    </source>
</evidence>
<feature type="compositionally biased region" description="Basic and acidic residues" evidence="8">
    <location>
        <begin position="488"/>
        <end position="507"/>
    </location>
</feature>
<evidence type="ECO:0000256" key="1">
    <source>
        <dbReference type="ARBA" id="ARBA00004651"/>
    </source>
</evidence>